<dbReference type="InterPro" id="IPR001680">
    <property type="entry name" value="WD40_rpt"/>
</dbReference>
<dbReference type="InterPro" id="IPR015943">
    <property type="entry name" value="WD40/YVTN_repeat-like_dom_sf"/>
</dbReference>
<evidence type="ECO:0000256" key="3">
    <source>
        <dbReference type="ARBA" id="ARBA00022574"/>
    </source>
</evidence>
<evidence type="ECO:0000313" key="8">
    <source>
        <dbReference type="EMBL" id="CEK89409.1"/>
    </source>
</evidence>
<feature type="domain" description="Lethal giant larvae homologue 2" evidence="7">
    <location>
        <begin position="3"/>
        <end position="81"/>
    </location>
</feature>
<dbReference type="InterPro" id="IPR011041">
    <property type="entry name" value="Quinoprot_gluc/sorb_DH_b-prop"/>
</dbReference>
<dbReference type="GO" id="GO:0006893">
    <property type="term" value="P:Golgi to plasma membrane transport"/>
    <property type="evidence" value="ECO:0007669"/>
    <property type="project" value="TreeGrafter"/>
</dbReference>
<evidence type="ECO:0000259" key="7">
    <source>
        <dbReference type="Pfam" id="PF08366"/>
    </source>
</evidence>
<dbReference type="Pfam" id="PF08366">
    <property type="entry name" value="LLGL"/>
    <property type="match status" value="1"/>
</dbReference>
<dbReference type="SUPFAM" id="SSF50952">
    <property type="entry name" value="Soluble quinoprotein glucose dehydrogenase"/>
    <property type="match status" value="1"/>
</dbReference>
<dbReference type="PANTHER" id="PTHR10241">
    <property type="entry name" value="LETHAL 2 GIANT LARVAE PROTEIN"/>
    <property type="match status" value="1"/>
</dbReference>
<evidence type="ECO:0000313" key="9">
    <source>
        <dbReference type="EMBL" id="CEK89410.1"/>
    </source>
</evidence>
<evidence type="ECO:0000256" key="6">
    <source>
        <dbReference type="SAM" id="MobiDB-lite"/>
    </source>
</evidence>
<sequence length="434" mass="47851">MLTAFSGGMPRASYGDRHTVGIIQGDNHVVADLTSRVVDFLVISRADEKDALETGRDDPHALVVLAEEEVVVFDLEDESWPTFRLPYLNSVHSSAITSTHHVSNVPEQLWQKITEAGDNQHKHVSKRDWPINGGKNLALPSSTKNLLLTGHEDGSVRFWDASTTNLRLIYKLSTSPIFGFQEHVASVEEEEWPPFRKIGTFDPYSDDPRLAIQKLVLCPLSETLVVAGSAGQVLIFNVETQEREQELNEVKVNIMGEHEGFVWKGHDALSYKAGDLKYPAGFQPSCVVQLDPPAACTALALHSEWQLVAAGTGQGFVLVDYLQKKEVITRCTLNPDDLTGPLDSTVARAKSLRKSLRESFRRLRRRRSERNHKDERVKSEESKSDTQHIEETTIGAVSTDTAASTAQAEASAPTETTVASETTEETPATPTAAS</sequence>
<dbReference type="GO" id="GO:0005096">
    <property type="term" value="F:GTPase activator activity"/>
    <property type="evidence" value="ECO:0007669"/>
    <property type="project" value="TreeGrafter"/>
</dbReference>
<evidence type="ECO:0000256" key="5">
    <source>
        <dbReference type="PROSITE-ProRule" id="PRU00221"/>
    </source>
</evidence>
<dbReference type="InterPro" id="IPR036322">
    <property type="entry name" value="WD40_repeat_dom_sf"/>
</dbReference>
<feature type="compositionally biased region" description="Basic and acidic residues" evidence="6">
    <location>
        <begin position="371"/>
        <end position="391"/>
    </location>
</feature>
<feature type="compositionally biased region" description="Low complexity" evidence="6">
    <location>
        <begin position="398"/>
        <end position="434"/>
    </location>
</feature>
<dbReference type="GO" id="GO:0005886">
    <property type="term" value="C:plasma membrane"/>
    <property type="evidence" value="ECO:0007669"/>
    <property type="project" value="TreeGrafter"/>
</dbReference>
<dbReference type="InterPro" id="IPR000664">
    <property type="entry name" value="Lethal2_giant"/>
</dbReference>
<dbReference type="GO" id="GO:0045159">
    <property type="term" value="F:myosin II binding"/>
    <property type="evidence" value="ECO:0007669"/>
    <property type="project" value="TreeGrafter"/>
</dbReference>
<dbReference type="GO" id="GO:0030864">
    <property type="term" value="C:cortical actin cytoskeleton"/>
    <property type="evidence" value="ECO:0007669"/>
    <property type="project" value="TreeGrafter"/>
</dbReference>
<comment type="similarity">
    <text evidence="1">Belongs to the WD repeat L(2)GL family.</text>
</comment>
<dbReference type="GO" id="GO:0030866">
    <property type="term" value="P:cortical actin cytoskeleton organization"/>
    <property type="evidence" value="ECO:0007669"/>
    <property type="project" value="TreeGrafter"/>
</dbReference>
<reference evidence="8" key="1">
    <citation type="submission" date="2014-12" db="EMBL/GenBank/DDBJ databases">
        <title>Insight into the proteome of Arion vulgaris.</title>
        <authorList>
            <person name="Aradska J."/>
            <person name="Bulat T."/>
            <person name="Smidak R."/>
            <person name="Sarate P."/>
            <person name="Gangsoo J."/>
            <person name="Sialana F."/>
            <person name="Bilban M."/>
            <person name="Lubec G."/>
        </authorList>
    </citation>
    <scope>NUCLEOTIDE SEQUENCE</scope>
    <source>
        <tissue evidence="8">Skin</tissue>
    </source>
</reference>
<name>A0A0B7B7V3_9EUPU</name>
<accession>A0A0B7B7V3</accession>
<dbReference type="EMBL" id="HACG01042545">
    <property type="protein sequence ID" value="CEK89410.1"/>
    <property type="molecule type" value="Transcribed_RNA"/>
</dbReference>
<feature type="non-terminal residue" evidence="8">
    <location>
        <position position="434"/>
    </location>
</feature>
<dbReference type="GO" id="GO:0051294">
    <property type="term" value="P:establishment of spindle orientation"/>
    <property type="evidence" value="ECO:0007669"/>
    <property type="project" value="TreeGrafter"/>
</dbReference>
<dbReference type="GO" id="GO:0008593">
    <property type="term" value="P:regulation of Notch signaling pathway"/>
    <property type="evidence" value="ECO:0007669"/>
    <property type="project" value="TreeGrafter"/>
</dbReference>
<organism evidence="8">
    <name type="scientific">Arion vulgaris</name>
    <dbReference type="NCBI Taxonomy" id="1028688"/>
    <lineage>
        <taxon>Eukaryota</taxon>
        <taxon>Metazoa</taxon>
        <taxon>Spiralia</taxon>
        <taxon>Lophotrochozoa</taxon>
        <taxon>Mollusca</taxon>
        <taxon>Gastropoda</taxon>
        <taxon>Heterobranchia</taxon>
        <taxon>Euthyneura</taxon>
        <taxon>Panpulmonata</taxon>
        <taxon>Eupulmonata</taxon>
        <taxon>Stylommatophora</taxon>
        <taxon>Helicina</taxon>
        <taxon>Arionoidea</taxon>
        <taxon>Arionidae</taxon>
        <taxon>Arion</taxon>
    </lineage>
</organism>
<feature type="region of interest" description="Disordered" evidence="6">
    <location>
        <begin position="364"/>
        <end position="434"/>
    </location>
</feature>
<dbReference type="AlphaFoldDB" id="A0A0B7B7V3"/>
<keyword evidence="3 5" id="KW-0853">WD repeat</keyword>
<dbReference type="PROSITE" id="PS50082">
    <property type="entry name" value="WD_REPEATS_2"/>
    <property type="match status" value="1"/>
</dbReference>
<evidence type="ECO:0000256" key="4">
    <source>
        <dbReference type="ARBA" id="ARBA00022737"/>
    </source>
</evidence>
<dbReference type="GO" id="GO:0032878">
    <property type="term" value="P:regulation of establishment or maintenance of cell polarity"/>
    <property type="evidence" value="ECO:0007669"/>
    <property type="project" value="TreeGrafter"/>
</dbReference>
<gene>
    <name evidence="8" type="primary">ORF170829</name>
    <name evidence="9" type="synonym">ORF170836</name>
</gene>
<evidence type="ECO:0000256" key="2">
    <source>
        <dbReference type="ARBA" id="ARBA00022483"/>
    </source>
</evidence>
<dbReference type="GO" id="GO:0006887">
    <property type="term" value="P:exocytosis"/>
    <property type="evidence" value="ECO:0007669"/>
    <property type="project" value="UniProtKB-KW"/>
</dbReference>
<dbReference type="EMBL" id="HACG01042544">
    <property type="protein sequence ID" value="CEK89409.1"/>
    <property type="molecule type" value="Transcribed_RNA"/>
</dbReference>
<proteinExistence type="inferred from homology"/>
<dbReference type="PRINTS" id="PR00962">
    <property type="entry name" value="LETHAL2GIANT"/>
</dbReference>
<dbReference type="SUPFAM" id="SSF50978">
    <property type="entry name" value="WD40 repeat-like"/>
    <property type="match status" value="1"/>
</dbReference>
<dbReference type="GO" id="GO:0019905">
    <property type="term" value="F:syntaxin binding"/>
    <property type="evidence" value="ECO:0007669"/>
    <property type="project" value="TreeGrafter"/>
</dbReference>
<dbReference type="InterPro" id="IPR013577">
    <property type="entry name" value="LLGL2"/>
</dbReference>
<protein>
    <recommendedName>
        <fullName evidence="7">Lethal giant larvae homologue 2 domain-containing protein</fullName>
    </recommendedName>
</protein>
<evidence type="ECO:0000256" key="1">
    <source>
        <dbReference type="ARBA" id="ARBA00008070"/>
    </source>
</evidence>
<feature type="repeat" description="WD" evidence="5">
    <location>
        <begin position="145"/>
        <end position="169"/>
    </location>
</feature>
<keyword evidence="2" id="KW-0268">Exocytosis</keyword>
<dbReference type="Gene3D" id="2.130.10.10">
    <property type="entry name" value="YVTN repeat-like/Quinoprotein amine dehydrogenase"/>
    <property type="match status" value="1"/>
</dbReference>
<dbReference type="PANTHER" id="PTHR10241:SF29">
    <property type="entry name" value="LETHAL(2) GIANT LARVAE PROTEIN"/>
    <property type="match status" value="1"/>
</dbReference>
<keyword evidence="4" id="KW-0677">Repeat</keyword>